<dbReference type="GeneID" id="55616762"/>
<protein>
    <submittedName>
        <fullName evidence="1">Uncharacterized protein</fullName>
    </submittedName>
</protein>
<organism evidence="1 2">
    <name type="scientific">Aeromonas phage 2L372X</name>
    <dbReference type="NCBI Taxonomy" id="2588515"/>
    <lineage>
        <taxon>Viruses</taxon>
        <taxon>Duplodnaviria</taxon>
        <taxon>Heunggongvirae</taxon>
        <taxon>Uroviricota</taxon>
        <taxon>Caudoviricetes</taxon>
        <taxon>Plateaulakevirus</taxon>
        <taxon>Plateaulakevirus pv2L372X</taxon>
    </lineage>
</organism>
<reference evidence="1 2" key="1">
    <citation type="submission" date="2019-04" db="EMBL/GenBank/DDBJ databases">
        <title>Nine Novel Phages from a Plateau Lake in Southwest China Provide Insights into Aeromonas Phage Diversity.</title>
        <authorList>
            <person name="Xiao W."/>
            <person name="Bai M."/>
            <person name="Wang Y."/>
            <person name="Cui X."/>
        </authorList>
    </citation>
    <scope>NUCLEOTIDE SEQUENCE [LARGE SCALE GENOMIC DNA]</scope>
</reference>
<dbReference type="RefSeq" id="YP_009846394.1">
    <property type="nucleotide sequence ID" value="NC_048770.1"/>
</dbReference>
<dbReference type="KEGG" id="vg:55616762"/>
<evidence type="ECO:0000313" key="2">
    <source>
        <dbReference type="Proteomes" id="UP000323400"/>
    </source>
</evidence>
<keyword evidence="2" id="KW-1185">Reference proteome</keyword>
<name>A0A5B9N483_9CAUD</name>
<gene>
    <name evidence="1" type="primary">2L372X_056</name>
</gene>
<proteinExistence type="predicted"/>
<evidence type="ECO:0000313" key="1">
    <source>
        <dbReference type="EMBL" id="QEG08309.1"/>
    </source>
</evidence>
<sequence>MKNVMTKQEFKVRWESNDNGGGITFDDIADCAASWGINKYPRTSPIYTVRYSVLKAAGTIDAEDFNPYLPEEE</sequence>
<dbReference type="Proteomes" id="UP000323400">
    <property type="component" value="Segment"/>
</dbReference>
<dbReference type="EMBL" id="MK813938">
    <property type="protein sequence ID" value="QEG08309.1"/>
    <property type="molecule type" value="Genomic_DNA"/>
</dbReference>
<accession>A0A5B9N483</accession>